<dbReference type="PANTHER" id="PTHR30061">
    <property type="entry name" value="MALTOSE-BINDING PERIPLASMIC PROTEIN"/>
    <property type="match status" value="1"/>
</dbReference>
<keyword evidence="7" id="KW-1185">Reference proteome</keyword>
<gene>
    <name evidence="6" type="ORF">Back11_10520</name>
</gene>
<dbReference type="RefSeq" id="WP_125654244.1">
    <property type="nucleotide sequence ID" value="NZ_AP019308.1"/>
</dbReference>
<dbReference type="GO" id="GO:0055052">
    <property type="term" value="C:ATP-binding cassette (ABC) transporter complex, substrate-binding subunit-containing"/>
    <property type="evidence" value="ECO:0007669"/>
    <property type="project" value="TreeGrafter"/>
</dbReference>
<dbReference type="GO" id="GO:0015768">
    <property type="term" value="P:maltose transport"/>
    <property type="evidence" value="ECO:0007669"/>
    <property type="project" value="TreeGrafter"/>
</dbReference>
<feature type="region of interest" description="Disordered" evidence="4">
    <location>
        <begin position="26"/>
        <end position="62"/>
    </location>
</feature>
<protein>
    <submittedName>
        <fullName evidence="6">Sugar ABC transporter substrate-binding protein</fullName>
    </submittedName>
</protein>
<dbReference type="Proteomes" id="UP000275368">
    <property type="component" value="Chromosome"/>
</dbReference>
<proteinExistence type="inferred from homology"/>
<dbReference type="CDD" id="cd13585">
    <property type="entry name" value="PBP2_TMBP_like"/>
    <property type="match status" value="1"/>
</dbReference>
<evidence type="ECO:0000313" key="7">
    <source>
        <dbReference type="Proteomes" id="UP000275368"/>
    </source>
</evidence>
<dbReference type="PANTHER" id="PTHR30061:SF50">
    <property type="entry name" value="MALTOSE_MALTODEXTRIN-BINDING PERIPLASMIC PROTEIN"/>
    <property type="match status" value="1"/>
</dbReference>
<dbReference type="GO" id="GO:0042956">
    <property type="term" value="P:maltodextrin transmembrane transport"/>
    <property type="evidence" value="ECO:0007669"/>
    <property type="project" value="TreeGrafter"/>
</dbReference>
<keyword evidence="2" id="KW-0813">Transport</keyword>
<feature type="chain" id="PRO_5043848304" evidence="5">
    <location>
        <begin position="26"/>
        <end position="459"/>
    </location>
</feature>
<feature type="signal peptide" evidence="5">
    <location>
        <begin position="1"/>
        <end position="25"/>
    </location>
</feature>
<evidence type="ECO:0000256" key="2">
    <source>
        <dbReference type="ARBA" id="ARBA00022448"/>
    </source>
</evidence>
<evidence type="ECO:0000256" key="5">
    <source>
        <dbReference type="SAM" id="SignalP"/>
    </source>
</evidence>
<keyword evidence="3 5" id="KW-0732">Signal</keyword>
<evidence type="ECO:0000256" key="4">
    <source>
        <dbReference type="SAM" id="MobiDB-lite"/>
    </source>
</evidence>
<accession>A0A3G9ILA9</accession>
<dbReference type="AlphaFoldDB" id="A0A3G9ILA9"/>
<dbReference type="KEGG" id="pbk:Back11_10520"/>
<dbReference type="InterPro" id="IPR006059">
    <property type="entry name" value="SBP"/>
</dbReference>
<dbReference type="EMBL" id="AP019308">
    <property type="protein sequence ID" value="BBH19707.1"/>
    <property type="molecule type" value="Genomic_DNA"/>
</dbReference>
<dbReference type="SUPFAM" id="SSF53850">
    <property type="entry name" value="Periplasmic binding protein-like II"/>
    <property type="match status" value="1"/>
</dbReference>
<dbReference type="OrthoDB" id="9769685at2"/>
<dbReference type="GO" id="GO:1901982">
    <property type="term" value="F:maltose binding"/>
    <property type="evidence" value="ECO:0007669"/>
    <property type="project" value="TreeGrafter"/>
</dbReference>
<evidence type="ECO:0000256" key="1">
    <source>
        <dbReference type="ARBA" id="ARBA00008520"/>
    </source>
</evidence>
<dbReference type="PROSITE" id="PS51257">
    <property type="entry name" value="PROKAR_LIPOPROTEIN"/>
    <property type="match status" value="1"/>
</dbReference>
<evidence type="ECO:0000313" key="6">
    <source>
        <dbReference type="EMBL" id="BBH19707.1"/>
    </source>
</evidence>
<comment type="similarity">
    <text evidence="1">Belongs to the bacterial solute-binding protein 1 family.</text>
</comment>
<dbReference type="Pfam" id="PF13416">
    <property type="entry name" value="SBP_bac_8"/>
    <property type="match status" value="1"/>
</dbReference>
<reference evidence="6 7" key="1">
    <citation type="submission" date="2018-11" db="EMBL/GenBank/DDBJ databases">
        <title>Complete genome sequence of Paenibacillus baekrokdamisoli strain KCTC 33723.</title>
        <authorList>
            <person name="Kang S.W."/>
            <person name="Lee K.C."/>
            <person name="Kim K.K."/>
            <person name="Kim J.S."/>
            <person name="Kim D.S."/>
            <person name="Ko S.H."/>
            <person name="Yang S.H."/>
            <person name="Lee J.S."/>
        </authorList>
    </citation>
    <scope>NUCLEOTIDE SEQUENCE [LARGE SCALE GENOMIC DNA]</scope>
    <source>
        <strain evidence="6 7">KCTC 33723</strain>
    </source>
</reference>
<sequence length="459" mass="50911">MSKRYRSFALLLVIVMLISLLAACASNSSSGNKDTTKPVAETTPKGTDNATTTPADTDKPKDKEPVEIKFWTISLSPNFDDYINGRIKKFEEQNKGVTVKWTDIPYGSMENKLLTSIAGGKSPDVVNLNTGMTMTLAGKNALVDLNKEATEEQRSIYFPDLYNSTKLGESVYAFPWYYGLSVFAYNKKIYEEAGLDPNKPPTTYEEMKQQAIIIKEKTGKYGFVPSYNPPSDFYFLGVPMISEDKKTIIINTPEALEWSKWNKDLYEKGIVPKESLAADANYVTDKYQSGKIATLITGAQFLNRVKTNAPDVYNNTLVAKMPTLKAGGNVQAGLMNVVVPTMSTHHTEAILFANFITNDESQLEFCKVVNILPSTKQAASDPFFTEAGTDPESQAKIITAQMASMSKDFSLGVKNEGEVLDPLWKGWKEMLNGKVSPEEMLKKAEAEMQKKLDEVNANE</sequence>
<evidence type="ECO:0000256" key="3">
    <source>
        <dbReference type="ARBA" id="ARBA00022729"/>
    </source>
</evidence>
<dbReference type="Gene3D" id="3.40.190.10">
    <property type="entry name" value="Periplasmic binding protein-like II"/>
    <property type="match status" value="1"/>
</dbReference>
<organism evidence="6 7">
    <name type="scientific">Paenibacillus baekrokdamisoli</name>
    <dbReference type="NCBI Taxonomy" id="1712516"/>
    <lineage>
        <taxon>Bacteria</taxon>
        <taxon>Bacillati</taxon>
        <taxon>Bacillota</taxon>
        <taxon>Bacilli</taxon>
        <taxon>Bacillales</taxon>
        <taxon>Paenibacillaceae</taxon>
        <taxon>Paenibacillus</taxon>
    </lineage>
</organism>
<name>A0A3G9ILA9_9BACL</name>